<evidence type="ECO:0000313" key="2">
    <source>
        <dbReference type="EMBL" id="MBM9509074.1"/>
    </source>
</evidence>
<keyword evidence="1" id="KW-1133">Transmembrane helix</keyword>
<keyword evidence="1" id="KW-0472">Membrane</keyword>
<name>A0ABS2U0E1_9ACTN</name>
<feature type="transmembrane region" description="Helical" evidence="1">
    <location>
        <begin position="294"/>
        <end position="316"/>
    </location>
</feature>
<feature type="transmembrane region" description="Helical" evidence="1">
    <location>
        <begin position="26"/>
        <end position="48"/>
    </location>
</feature>
<dbReference type="Proteomes" id="UP000749040">
    <property type="component" value="Unassembled WGS sequence"/>
</dbReference>
<feature type="transmembrane region" description="Helical" evidence="1">
    <location>
        <begin position="385"/>
        <end position="412"/>
    </location>
</feature>
<evidence type="ECO:0008006" key="4">
    <source>
        <dbReference type="Google" id="ProtNLM"/>
    </source>
</evidence>
<reference evidence="2 3" key="1">
    <citation type="submission" date="2021-01" db="EMBL/GenBank/DDBJ databases">
        <title>Streptomyces acididurans sp. nov., isolated from a peat swamp forest soil.</title>
        <authorList>
            <person name="Chantavorakit T."/>
            <person name="Duangmal K."/>
        </authorList>
    </citation>
    <scope>NUCLEOTIDE SEQUENCE [LARGE SCALE GENOMIC DNA]</scope>
    <source>
        <strain evidence="2 3">KK5PA1</strain>
    </source>
</reference>
<keyword evidence="3" id="KW-1185">Reference proteome</keyword>
<accession>A0ABS2U0E1</accession>
<organism evidence="2 3">
    <name type="scientific">Actinacidiphila acididurans</name>
    <dbReference type="NCBI Taxonomy" id="2784346"/>
    <lineage>
        <taxon>Bacteria</taxon>
        <taxon>Bacillati</taxon>
        <taxon>Actinomycetota</taxon>
        <taxon>Actinomycetes</taxon>
        <taxon>Kitasatosporales</taxon>
        <taxon>Streptomycetaceae</taxon>
        <taxon>Actinacidiphila</taxon>
    </lineage>
</organism>
<evidence type="ECO:0000256" key="1">
    <source>
        <dbReference type="SAM" id="Phobius"/>
    </source>
</evidence>
<sequence>MDPRTSGSLVVLAHGIGGRRDLPIPFSYVLIGGGLAVVVSFAALLFLWPASRLKGGARGLALPDRVTTGADAPETRWALRGLGLLLAGFTAVAAVFGKNDDLNPTASFVYVLFWVGLVPFSLLLGPVWRLLNPLRTLHRALFWALMRDPREGFRPLPARLGHWPAAVSLFAFTWLELAGPNRDSTTTLILWFGVYAVVHLAGATVYGSDWFDYGDGFEVYSSLTARLSPFGRLDDGRLALRDPLNGLDQVPAVPGLVATVSVLFGSTAFDGASASTTWVNRAQSGPLSPDTANALGLLATVVFVGLTFTAVLRLAGRISGVQVPGGNATLPARFAHSLVPIAVGYVVAHYFSYLVFNGQQAFVLASDPLGTGANLFGTAGDHVNYTLISVTVIALVQVFGVVIGHVVATVAAHDRAVRLFPRRAALTGQVPLLILMVGYTLGGLLLLFSS</sequence>
<protein>
    <recommendedName>
        <fullName evidence="4">Fenitrothion hydrolase</fullName>
    </recommendedName>
</protein>
<feature type="transmembrane region" description="Helical" evidence="1">
    <location>
        <begin position="77"/>
        <end position="96"/>
    </location>
</feature>
<keyword evidence="1" id="KW-0812">Transmembrane</keyword>
<feature type="transmembrane region" description="Helical" evidence="1">
    <location>
        <begin position="108"/>
        <end position="131"/>
    </location>
</feature>
<comment type="caution">
    <text evidence="2">The sequence shown here is derived from an EMBL/GenBank/DDBJ whole genome shotgun (WGS) entry which is preliminary data.</text>
</comment>
<gene>
    <name evidence="2" type="ORF">ITX44_31920</name>
</gene>
<proteinExistence type="predicted"/>
<feature type="transmembrane region" description="Helical" evidence="1">
    <location>
        <begin position="337"/>
        <end position="356"/>
    </location>
</feature>
<feature type="transmembrane region" description="Helical" evidence="1">
    <location>
        <begin position="188"/>
        <end position="207"/>
    </location>
</feature>
<dbReference type="RefSeq" id="WP_205361689.1">
    <property type="nucleotide sequence ID" value="NZ_JADKYB010000022.1"/>
</dbReference>
<dbReference type="EMBL" id="JADKYB010000022">
    <property type="protein sequence ID" value="MBM9509074.1"/>
    <property type="molecule type" value="Genomic_DNA"/>
</dbReference>
<feature type="transmembrane region" description="Helical" evidence="1">
    <location>
        <begin position="424"/>
        <end position="448"/>
    </location>
</feature>
<evidence type="ECO:0000313" key="3">
    <source>
        <dbReference type="Proteomes" id="UP000749040"/>
    </source>
</evidence>